<feature type="transmembrane region" description="Helical" evidence="1">
    <location>
        <begin position="203"/>
        <end position="224"/>
    </location>
</feature>
<reference evidence="2 3" key="1">
    <citation type="submission" date="2019-01" db="EMBL/GenBank/DDBJ databases">
        <authorList>
            <person name="Chen W.-M."/>
        </authorList>
    </citation>
    <scope>NUCLEOTIDE SEQUENCE [LARGE SCALE GENOMIC DNA]</scope>
    <source>
        <strain evidence="2 3">BBQ-12</strain>
    </source>
</reference>
<dbReference type="AlphaFoldDB" id="A0A437KJV8"/>
<keyword evidence="1" id="KW-0472">Membrane</keyword>
<feature type="transmembrane region" description="Helical" evidence="1">
    <location>
        <begin position="86"/>
        <end position="102"/>
    </location>
</feature>
<feature type="transmembrane region" description="Helical" evidence="1">
    <location>
        <begin position="108"/>
        <end position="125"/>
    </location>
</feature>
<evidence type="ECO:0000256" key="1">
    <source>
        <dbReference type="SAM" id="Phobius"/>
    </source>
</evidence>
<gene>
    <name evidence="2" type="ORF">EOD40_17645</name>
</gene>
<dbReference type="RefSeq" id="WP_128197803.1">
    <property type="nucleotide sequence ID" value="NZ_SACJ01000018.1"/>
</dbReference>
<dbReference type="OrthoDB" id="1442007at2"/>
<accession>A0A437KJV8</accession>
<organism evidence="2 3">
    <name type="scientific">Flavobacterium sufflavum</name>
    <dbReference type="NCBI Taxonomy" id="1921138"/>
    <lineage>
        <taxon>Bacteria</taxon>
        <taxon>Pseudomonadati</taxon>
        <taxon>Bacteroidota</taxon>
        <taxon>Flavobacteriia</taxon>
        <taxon>Flavobacteriales</taxon>
        <taxon>Flavobacteriaceae</taxon>
        <taxon>Flavobacterium</taxon>
    </lineage>
</organism>
<evidence type="ECO:0000313" key="3">
    <source>
        <dbReference type="Proteomes" id="UP000285211"/>
    </source>
</evidence>
<dbReference type="Proteomes" id="UP000285211">
    <property type="component" value="Unassembled WGS sequence"/>
</dbReference>
<protein>
    <submittedName>
        <fullName evidence="2">Uncharacterized protein</fullName>
    </submittedName>
</protein>
<evidence type="ECO:0000313" key="2">
    <source>
        <dbReference type="EMBL" id="RVT71092.1"/>
    </source>
</evidence>
<keyword evidence="1" id="KW-0812">Transmembrane</keyword>
<feature type="transmembrane region" description="Helical" evidence="1">
    <location>
        <begin position="179"/>
        <end position="197"/>
    </location>
</feature>
<keyword evidence="3" id="KW-1185">Reference proteome</keyword>
<proteinExistence type="predicted"/>
<dbReference type="EMBL" id="SACJ01000018">
    <property type="protein sequence ID" value="RVT71092.1"/>
    <property type="molecule type" value="Genomic_DNA"/>
</dbReference>
<name>A0A437KJV8_9FLAO</name>
<comment type="caution">
    <text evidence="2">The sequence shown here is derived from an EMBL/GenBank/DDBJ whole genome shotgun (WGS) entry which is preliminary data.</text>
</comment>
<sequence>MVKKDDLKKLIIENKKSTLKNHWKDTFFCNKIKYSGEIRPNEILLWRSSEYLRGNYPIFILNFDQNKNLIGIKTEKNPYHKFRNKQSTVIFSILILLLAYNTDLRETLIFTFAILIFGFLLHIVLSKARKYETKLLTNELRETIENIENIERINNPELIIESKKEEEEEWTSSKFITRLLLYPFCIFLLWFSLTILSPKEINFKIIAGIAIVLTYLITDILLIIRKKNNQHHH</sequence>
<keyword evidence="1" id="KW-1133">Transmembrane helix</keyword>